<organism evidence="2 3">
    <name type="scientific">Spongiibacter thalassae</name>
    <dbReference type="NCBI Taxonomy" id="2721624"/>
    <lineage>
        <taxon>Bacteria</taxon>
        <taxon>Pseudomonadati</taxon>
        <taxon>Pseudomonadota</taxon>
        <taxon>Gammaproteobacteria</taxon>
        <taxon>Cellvibrionales</taxon>
        <taxon>Spongiibacteraceae</taxon>
        <taxon>Spongiibacter</taxon>
    </lineage>
</organism>
<keyword evidence="3" id="KW-1185">Reference proteome</keyword>
<comment type="caution">
    <text evidence="2">The sequence shown here is derived from an EMBL/GenBank/DDBJ whole genome shotgun (WGS) entry which is preliminary data.</text>
</comment>
<dbReference type="PROSITE" id="PS51257">
    <property type="entry name" value="PROKAR_LIPOPROTEIN"/>
    <property type="match status" value="1"/>
</dbReference>
<dbReference type="InterPro" id="IPR025362">
    <property type="entry name" value="DUF4266"/>
</dbReference>
<feature type="domain" description="DUF4266" evidence="1">
    <location>
        <begin position="21"/>
        <end position="70"/>
    </location>
</feature>
<evidence type="ECO:0000313" key="2">
    <source>
        <dbReference type="EMBL" id="NKI19239.1"/>
    </source>
</evidence>
<proteinExistence type="predicted"/>
<gene>
    <name evidence="2" type="ORF">HCU74_17670</name>
</gene>
<sequence length="70" mass="7334">MARFAVVVMLLLLSACGITEVKPWERAYLARPEMAWSPDAQTAAQRGHVYFSKESSNGGASAGGGGCGCN</sequence>
<dbReference type="EMBL" id="JAAWWK010000007">
    <property type="protein sequence ID" value="NKI19239.1"/>
    <property type="molecule type" value="Genomic_DNA"/>
</dbReference>
<reference evidence="2 3" key="1">
    <citation type="submission" date="2020-04" db="EMBL/GenBank/DDBJ databases">
        <authorList>
            <person name="Yoon J."/>
        </authorList>
    </citation>
    <scope>NUCLEOTIDE SEQUENCE [LARGE SCALE GENOMIC DNA]</scope>
    <source>
        <strain evidence="2 3">KMU-166</strain>
    </source>
</reference>
<name>A0ABX1GM57_9GAMM</name>
<protein>
    <submittedName>
        <fullName evidence="2">DUF4266 domain-containing protein</fullName>
    </submittedName>
</protein>
<dbReference type="Pfam" id="PF14086">
    <property type="entry name" value="DUF4266"/>
    <property type="match status" value="1"/>
</dbReference>
<evidence type="ECO:0000259" key="1">
    <source>
        <dbReference type="Pfam" id="PF14086"/>
    </source>
</evidence>
<accession>A0ABX1GM57</accession>
<dbReference type="Proteomes" id="UP000765845">
    <property type="component" value="Unassembled WGS sequence"/>
</dbReference>
<dbReference type="RefSeq" id="WP_168451763.1">
    <property type="nucleotide sequence ID" value="NZ_JAAWWK010000007.1"/>
</dbReference>
<evidence type="ECO:0000313" key="3">
    <source>
        <dbReference type="Proteomes" id="UP000765845"/>
    </source>
</evidence>